<gene>
    <name evidence="1" type="ORF">DSO57_1014910</name>
</gene>
<name>A0ACC2T667_9FUNG</name>
<keyword evidence="2" id="KW-1185">Reference proteome</keyword>
<evidence type="ECO:0000313" key="2">
    <source>
        <dbReference type="Proteomes" id="UP001165960"/>
    </source>
</evidence>
<reference evidence="1" key="1">
    <citation type="submission" date="2022-04" db="EMBL/GenBank/DDBJ databases">
        <title>Genome of the entomopathogenic fungus Entomophthora muscae.</title>
        <authorList>
            <person name="Elya C."/>
            <person name="Lovett B.R."/>
            <person name="Lee E."/>
            <person name="Macias A.M."/>
            <person name="Hajek A.E."/>
            <person name="De Bivort B.L."/>
            <person name="Kasson M.T."/>
            <person name="De Fine Licht H.H."/>
            <person name="Stajich J.E."/>
        </authorList>
    </citation>
    <scope>NUCLEOTIDE SEQUENCE</scope>
    <source>
        <strain evidence="1">Berkeley</strain>
    </source>
</reference>
<proteinExistence type="predicted"/>
<protein>
    <submittedName>
        <fullName evidence="1">Uncharacterized protein</fullName>
    </submittedName>
</protein>
<organism evidence="1 2">
    <name type="scientific">Entomophthora muscae</name>
    <dbReference type="NCBI Taxonomy" id="34485"/>
    <lineage>
        <taxon>Eukaryota</taxon>
        <taxon>Fungi</taxon>
        <taxon>Fungi incertae sedis</taxon>
        <taxon>Zoopagomycota</taxon>
        <taxon>Entomophthoromycotina</taxon>
        <taxon>Entomophthoromycetes</taxon>
        <taxon>Entomophthorales</taxon>
        <taxon>Entomophthoraceae</taxon>
        <taxon>Entomophthora</taxon>
    </lineage>
</organism>
<sequence length="121" mass="13366">MFKFQCLLGSTAKGGLAKLKFAKLQTSIIEILDRNEILTSEKKEMVAIATEFYMGLFAKSRTCKQAKEATQLTQPITKGEVQRALKEAPKDILCEELVALFNHCLNHNAQIPGGNIVTPKA</sequence>
<accession>A0ACC2T667</accession>
<dbReference type="EMBL" id="QTSX02003608">
    <property type="protein sequence ID" value="KAJ9069797.1"/>
    <property type="molecule type" value="Genomic_DNA"/>
</dbReference>
<evidence type="ECO:0000313" key="1">
    <source>
        <dbReference type="EMBL" id="KAJ9069797.1"/>
    </source>
</evidence>
<dbReference type="Proteomes" id="UP001165960">
    <property type="component" value="Unassembled WGS sequence"/>
</dbReference>
<comment type="caution">
    <text evidence="1">The sequence shown here is derived from an EMBL/GenBank/DDBJ whole genome shotgun (WGS) entry which is preliminary data.</text>
</comment>